<dbReference type="AlphaFoldDB" id="A0A2D4NK13"/>
<dbReference type="PANTHER" id="PTHR31980">
    <property type="entry name" value="PROTEIN FAM220A"/>
    <property type="match status" value="1"/>
</dbReference>
<reference evidence="1" key="2">
    <citation type="submission" date="2017-11" db="EMBL/GenBank/DDBJ databases">
        <title>Coralsnake Venomics: Analyses of Venom Gland Transcriptomes and Proteomes of Six Brazilian Taxa.</title>
        <authorList>
            <person name="Aird S.D."/>
            <person name="Jorge da Silva N."/>
            <person name="Qiu L."/>
            <person name="Villar-Briones A."/>
            <person name="Aparecida-Saddi V."/>
            <person name="Campos-Telles M.P."/>
            <person name="Grau M."/>
            <person name="Mikheyev A.S."/>
        </authorList>
    </citation>
    <scope>NUCLEOTIDE SEQUENCE</scope>
    <source>
        <tissue evidence="1">Venom_gland</tissue>
    </source>
</reference>
<organism evidence="1">
    <name type="scientific">Micrurus spixii</name>
    <name type="common">Amazon coral snake</name>
    <dbReference type="NCBI Taxonomy" id="129469"/>
    <lineage>
        <taxon>Eukaryota</taxon>
        <taxon>Metazoa</taxon>
        <taxon>Chordata</taxon>
        <taxon>Craniata</taxon>
        <taxon>Vertebrata</taxon>
        <taxon>Euteleostomi</taxon>
        <taxon>Lepidosauria</taxon>
        <taxon>Squamata</taxon>
        <taxon>Bifurcata</taxon>
        <taxon>Unidentata</taxon>
        <taxon>Episquamata</taxon>
        <taxon>Toxicofera</taxon>
        <taxon>Serpentes</taxon>
        <taxon>Colubroidea</taxon>
        <taxon>Elapidae</taxon>
        <taxon>Elapinae</taxon>
        <taxon>Micrurus</taxon>
    </lineage>
</organism>
<evidence type="ECO:0000313" key="1">
    <source>
        <dbReference type="EMBL" id="LAB45323.1"/>
    </source>
</evidence>
<protein>
    <submittedName>
        <fullName evidence="1">Uncharacterized protein</fullName>
    </submittedName>
</protein>
<proteinExistence type="predicted"/>
<sequence length="158" mass="18278">MQSFEDREMMPFSFTCMALEEDLGCHHLQQRTNLNQHQEILHLLRVLSLVKSSPMANRQLQKESLSLKIGCCPLFQAIPLPNIGEEVLPHWSKITRRVISSKESLGLLEKNLLEKVFSPFNCTIITGWLERAHDFISEPNRWRTFYTLCTLLTVRAPA</sequence>
<name>A0A2D4NK13_9SAUR</name>
<dbReference type="InterPro" id="IPR040355">
    <property type="entry name" value="FAM220A"/>
</dbReference>
<reference evidence="1" key="1">
    <citation type="submission" date="2017-07" db="EMBL/GenBank/DDBJ databases">
        <authorList>
            <person name="Mikheyev A."/>
            <person name="Grau M."/>
        </authorList>
    </citation>
    <scope>NUCLEOTIDE SEQUENCE</scope>
    <source>
        <tissue evidence="1">Venom_gland</tissue>
    </source>
</reference>
<dbReference type="PANTHER" id="PTHR31980:SF1">
    <property type="entry name" value="PROTEIN FAM220A"/>
    <property type="match status" value="1"/>
</dbReference>
<dbReference type="EMBL" id="IACM01176642">
    <property type="protein sequence ID" value="LAB45323.1"/>
    <property type="molecule type" value="Transcribed_RNA"/>
</dbReference>
<accession>A0A2D4NK13</accession>